<keyword evidence="3 6" id="KW-0812">Transmembrane</keyword>
<dbReference type="GO" id="GO:0015209">
    <property type="term" value="F:cytosine transmembrane transporter activity"/>
    <property type="evidence" value="ECO:0007669"/>
    <property type="project" value="InterPro"/>
</dbReference>
<dbReference type="InterPro" id="IPR001248">
    <property type="entry name" value="Pur-cyt_permease"/>
</dbReference>
<sequence>MPLFCVVVAWIFFLLVKDHNISNLITTIPSGTAISITAGITAVAGGCMTSAFSTPDISRYCQSGKHVFWMTLISILIGEFIVNGISILIAHALDTDDVVTIMGQTAGWIGLLSVILSALKINDLNLYSSSLGIANAIEGVIGKKLSYSYLTIMLGILGTTLSVLGMLDRFVDFLVFLGVLFPPIIGVILIDYYMLKTSRKILDKTREKGLLPDDTSTPLIGWTAILACVIGSFVGATVELGIPSLNSLLVASIIYWVVSIFNKGSPQKT</sequence>
<reference evidence="7" key="1">
    <citation type="journal article" date="2010" name="Insect Mol. Biol.">
        <title>The draft genome sequence of Arsenophonus nasoniae, son-killer bacterium of Nasonia vitripennis, reveals genes associated with virulence and symbiosis.</title>
        <authorList>
            <person name="Wilkes T."/>
            <person name="Darby A.C."/>
            <person name="Choi J."/>
            <person name="Colborne J.K."/>
            <person name="Werren J.H."/>
            <person name="Hurst G.D.D."/>
        </authorList>
    </citation>
    <scope>NUCLEOTIDE SEQUENCE</scope>
</reference>
<protein>
    <submittedName>
        <fullName evidence="7">Permease for cytosine/purines uracil thiamine allantoin</fullName>
    </submittedName>
</protein>
<proteinExistence type="inferred from homology"/>
<dbReference type="InterPro" id="IPR030191">
    <property type="entry name" value="CodB"/>
</dbReference>
<evidence type="ECO:0000256" key="1">
    <source>
        <dbReference type="ARBA" id="ARBA00004141"/>
    </source>
</evidence>
<dbReference type="AlphaFoldDB" id="D2U0J2"/>
<dbReference type="PANTHER" id="PTHR30569">
    <property type="entry name" value="CYTOSINE TRANSPORTER CODB"/>
    <property type="match status" value="1"/>
</dbReference>
<evidence type="ECO:0000256" key="5">
    <source>
        <dbReference type="ARBA" id="ARBA00023136"/>
    </source>
</evidence>
<evidence type="ECO:0000256" key="3">
    <source>
        <dbReference type="ARBA" id="ARBA00022692"/>
    </source>
</evidence>
<accession>D2U0J2</accession>
<keyword evidence="4 6" id="KW-1133">Transmembrane helix</keyword>
<organism evidence="7">
    <name type="scientific">Arsenophonus nasoniae</name>
    <name type="common">son-killer infecting Nasonia vitripennis</name>
    <dbReference type="NCBI Taxonomy" id="638"/>
    <lineage>
        <taxon>Bacteria</taxon>
        <taxon>Pseudomonadati</taxon>
        <taxon>Pseudomonadota</taxon>
        <taxon>Gammaproteobacteria</taxon>
        <taxon>Enterobacterales</taxon>
        <taxon>Morganellaceae</taxon>
        <taxon>Arsenophonus</taxon>
    </lineage>
</organism>
<feature type="transmembrane region" description="Helical" evidence="6">
    <location>
        <begin position="242"/>
        <end position="261"/>
    </location>
</feature>
<comment type="subcellular location">
    <subcellularLocation>
        <location evidence="1">Membrane</location>
        <topology evidence="1">Multi-pass membrane protein</topology>
    </subcellularLocation>
</comment>
<gene>
    <name evidence="7" type="ORF">ARN_20190</name>
</gene>
<feature type="transmembrane region" description="Helical" evidence="6">
    <location>
        <begin position="173"/>
        <end position="195"/>
    </location>
</feature>
<dbReference type="PANTHER" id="PTHR30569:SF0">
    <property type="entry name" value="CYTOSINE PERMEASE"/>
    <property type="match status" value="1"/>
</dbReference>
<evidence type="ECO:0000256" key="4">
    <source>
        <dbReference type="ARBA" id="ARBA00022989"/>
    </source>
</evidence>
<evidence type="ECO:0000256" key="6">
    <source>
        <dbReference type="SAM" id="Phobius"/>
    </source>
</evidence>
<name>D2U0J2_9GAMM</name>
<evidence type="ECO:0000256" key="2">
    <source>
        <dbReference type="ARBA" id="ARBA00008974"/>
    </source>
</evidence>
<dbReference type="Gene3D" id="1.10.4160.10">
    <property type="entry name" value="Hydantoin permease"/>
    <property type="match status" value="1"/>
</dbReference>
<dbReference type="EMBL" id="FN545210">
    <property type="protein sequence ID" value="CBA73868.1"/>
    <property type="molecule type" value="Genomic_DNA"/>
</dbReference>
<dbReference type="GO" id="GO:0005886">
    <property type="term" value="C:plasma membrane"/>
    <property type="evidence" value="ECO:0007669"/>
    <property type="project" value="TreeGrafter"/>
</dbReference>
<dbReference type="Pfam" id="PF02133">
    <property type="entry name" value="Transp_cyt_pur"/>
    <property type="match status" value="1"/>
</dbReference>
<comment type="similarity">
    <text evidence="2">Belongs to the purine-cytosine permease (2.A.39) family.</text>
</comment>
<feature type="transmembrane region" description="Helical" evidence="6">
    <location>
        <begin position="34"/>
        <end position="55"/>
    </location>
</feature>
<feature type="transmembrane region" description="Helical" evidence="6">
    <location>
        <begin position="216"/>
        <end position="236"/>
    </location>
</feature>
<feature type="transmembrane region" description="Helical" evidence="6">
    <location>
        <begin position="99"/>
        <end position="119"/>
    </location>
</feature>
<evidence type="ECO:0000313" key="7">
    <source>
        <dbReference type="EMBL" id="CBA73868.1"/>
    </source>
</evidence>
<feature type="transmembrane region" description="Helical" evidence="6">
    <location>
        <begin position="67"/>
        <end position="93"/>
    </location>
</feature>
<feature type="transmembrane region" description="Helical" evidence="6">
    <location>
        <begin position="147"/>
        <end position="167"/>
    </location>
</feature>
<keyword evidence="5 6" id="KW-0472">Membrane</keyword>